<evidence type="ECO:0000313" key="3">
    <source>
        <dbReference type="EMBL" id="ETR67447.1"/>
    </source>
</evidence>
<dbReference type="SUPFAM" id="SSF82861">
    <property type="entry name" value="Mechanosensitive channel protein MscS (YggB), transmembrane region"/>
    <property type="match status" value="1"/>
</dbReference>
<evidence type="ECO:0000259" key="2">
    <source>
        <dbReference type="Pfam" id="PF00924"/>
    </source>
</evidence>
<dbReference type="AlphaFoldDB" id="A0A1V1NXX7"/>
<dbReference type="InterPro" id="IPR006685">
    <property type="entry name" value="MscS_channel_2nd"/>
</dbReference>
<dbReference type="Proteomes" id="UP000189670">
    <property type="component" value="Unassembled WGS sequence"/>
</dbReference>
<reference evidence="4" key="1">
    <citation type="submission" date="2012-11" db="EMBL/GenBank/DDBJ databases">
        <authorList>
            <person name="Lucero-Rivera Y.E."/>
            <person name="Tovar-Ramirez D."/>
        </authorList>
    </citation>
    <scope>NUCLEOTIDE SEQUENCE [LARGE SCALE GENOMIC DNA]</scope>
    <source>
        <strain evidence="4">Araruama</strain>
    </source>
</reference>
<accession>A0A1V1NXX7</accession>
<dbReference type="PANTHER" id="PTHR30347">
    <property type="entry name" value="POTASSIUM CHANNEL RELATED"/>
    <property type="match status" value="1"/>
</dbReference>
<evidence type="ECO:0000256" key="1">
    <source>
        <dbReference type="SAM" id="Phobius"/>
    </source>
</evidence>
<protein>
    <recommendedName>
        <fullName evidence="2">Mechanosensitive ion channel MscS domain-containing protein</fullName>
    </recommendedName>
</protein>
<feature type="domain" description="Mechanosensitive ion channel MscS" evidence="2">
    <location>
        <begin position="69"/>
        <end position="94"/>
    </location>
</feature>
<keyword evidence="1" id="KW-0472">Membrane</keyword>
<keyword evidence="1" id="KW-0812">Transmembrane</keyword>
<organism evidence="3 4">
    <name type="scientific">Candidatus Magnetoglobus multicellularis str. Araruama</name>
    <dbReference type="NCBI Taxonomy" id="890399"/>
    <lineage>
        <taxon>Bacteria</taxon>
        <taxon>Pseudomonadati</taxon>
        <taxon>Thermodesulfobacteriota</taxon>
        <taxon>Desulfobacteria</taxon>
        <taxon>Desulfobacterales</taxon>
        <taxon>Desulfobacteraceae</taxon>
        <taxon>Candidatus Magnetoglobus</taxon>
    </lineage>
</organism>
<proteinExistence type="predicted"/>
<gene>
    <name evidence="3" type="ORF">OMM_11590</name>
</gene>
<name>A0A1V1NXX7_9BACT</name>
<dbReference type="GO" id="GO:0055085">
    <property type="term" value="P:transmembrane transport"/>
    <property type="evidence" value="ECO:0007669"/>
    <property type="project" value="InterPro"/>
</dbReference>
<dbReference type="GO" id="GO:0016020">
    <property type="term" value="C:membrane"/>
    <property type="evidence" value="ECO:0007669"/>
    <property type="project" value="InterPro"/>
</dbReference>
<feature type="transmembrane region" description="Helical" evidence="1">
    <location>
        <begin position="51"/>
        <end position="69"/>
    </location>
</feature>
<evidence type="ECO:0000313" key="4">
    <source>
        <dbReference type="Proteomes" id="UP000189670"/>
    </source>
</evidence>
<dbReference type="Gene3D" id="1.10.287.1260">
    <property type="match status" value="1"/>
</dbReference>
<feature type="transmembrane region" description="Helical" evidence="1">
    <location>
        <begin position="20"/>
        <end position="39"/>
    </location>
</feature>
<keyword evidence="1" id="KW-1133">Transmembrane helix</keyword>
<dbReference type="InterPro" id="IPR011014">
    <property type="entry name" value="MscS_channel_TM-2"/>
</dbReference>
<comment type="caution">
    <text evidence="3">The sequence shown here is derived from an EMBL/GenBank/DDBJ whole genome shotgun (WGS) entry which is preliminary data.</text>
</comment>
<dbReference type="EMBL" id="ATBP01001378">
    <property type="protein sequence ID" value="ETR67447.1"/>
    <property type="molecule type" value="Genomic_DNA"/>
</dbReference>
<sequence length="98" mass="10775">MSRAYLGYRIYPSIGVDTGLAYALNTFLNYLLFGIGLLFSMKVMGLDLRVLMVFAGAIGIGVGLGFQHITANMVSGFTLIFGRHLRRGDWIEIDLGLL</sequence>
<dbReference type="Pfam" id="PF00924">
    <property type="entry name" value="MS_channel_2nd"/>
    <property type="match status" value="1"/>
</dbReference>
<dbReference type="PANTHER" id="PTHR30347:SF1">
    <property type="entry name" value="MECHANOSENSITIVE CHANNEL MSCK"/>
    <property type="match status" value="1"/>
</dbReference>
<dbReference type="InterPro" id="IPR052702">
    <property type="entry name" value="MscS-like_channel"/>
</dbReference>